<dbReference type="STRING" id="1267768.BV394_06965"/>
<dbReference type="PANTHER" id="PTHR12570">
    <property type="match status" value="1"/>
</dbReference>
<feature type="domain" description="EamA" evidence="5">
    <location>
        <begin position="2"/>
        <end position="138"/>
    </location>
</feature>
<evidence type="ECO:0000256" key="3">
    <source>
        <dbReference type="ARBA" id="ARBA00022989"/>
    </source>
</evidence>
<keyword evidence="3" id="KW-1133">Transmembrane helix</keyword>
<evidence type="ECO:0000256" key="1">
    <source>
        <dbReference type="ARBA" id="ARBA00004141"/>
    </source>
</evidence>
<dbReference type="GO" id="GO:0015095">
    <property type="term" value="F:magnesium ion transmembrane transporter activity"/>
    <property type="evidence" value="ECO:0007669"/>
    <property type="project" value="InterPro"/>
</dbReference>
<dbReference type="Proteomes" id="UP000187266">
    <property type="component" value="Chromosome"/>
</dbReference>
<evidence type="ECO:0000313" key="7">
    <source>
        <dbReference type="Proteomes" id="UP000187266"/>
    </source>
</evidence>
<evidence type="ECO:0000259" key="5">
    <source>
        <dbReference type="Pfam" id="PF00892"/>
    </source>
</evidence>
<evidence type="ECO:0000313" key="6">
    <source>
        <dbReference type="EMBL" id="APX89489.1"/>
    </source>
</evidence>
<keyword evidence="2" id="KW-0812">Transmembrane</keyword>
<dbReference type="Pfam" id="PF00892">
    <property type="entry name" value="EamA"/>
    <property type="match status" value="1"/>
</dbReference>
<dbReference type="Gene3D" id="1.10.3730.20">
    <property type="match status" value="1"/>
</dbReference>
<dbReference type="RefSeq" id="WP_076979512.1">
    <property type="nucleotide sequence ID" value="NZ_CP019124.1"/>
</dbReference>
<dbReference type="PANTHER" id="PTHR12570:SF92">
    <property type="entry name" value="SPICHTHYIN, ISOFORM B"/>
    <property type="match status" value="1"/>
</dbReference>
<accession>A0A1U7DHW5</accession>
<proteinExistence type="predicted"/>
<keyword evidence="4" id="KW-0472">Membrane</keyword>
<dbReference type="AlphaFoldDB" id="A0A1U7DHW5"/>
<dbReference type="InterPro" id="IPR008521">
    <property type="entry name" value="Mg_trans_NIPA"/>
</dbReference>
<dbReference type="SUPFAM" id="SSF103481">
    <property type="entry name" value="Multidrug resistance efflux transporter EmrE"/>
    <property type="match status" value="1"/>
</dbReference>
<reference evidence="6 7" key="1">
    <citation type="submission" date="2017-01" db="EMBL/GenBank/DDBJ databases">
        <title>Genomic analysis of Xuhuaishuia manganoxidans DY6-4.</title>
        <authorList>
            <person name="Wang X."/>
        </authorList>
    </citation>
    <scope>NUCLEOTIDE SEQUENCE [LARGE SCALE GENOMIC DNA]</scope>
    <source>
        <strain evidence="6 7">DY6-4</strain>
    </source>
</reference>
<name>A0A1U7DHW5_9RHOB</name>
<dbReference type="EMBL" id="CP019124">
    <property type="protein sequence ID" value="APX89489.1"/>
    <property type="molecule type" value="Genomic_DNA"/>
</dbReference>
<dbReference type="InterPro" id="IPR000620">
    <property type="entry name" value="EamA_dom"/>
</dbReference>
<comment type="subcellular location">
    <subcellularLocation>
        <location evidence="1">Membrane</location>
        <topology evidence="1">Multi-pass membrane protein</topology>
    </subcellularLocation>
</comment>
<protein>
    <recommendedName>
        <fullName evidence="5">EamA domain-containing protein</fullName>
    </recommendedName>
</protein>
<sequence>MLGALFAFASAAFFGLNNAATRRGVLKSTVLQGMAITVPLGIPIFVAFALVMGGFQALAAWELPTWGWMALAGVVHFVLGRYGNYRATQALGSTLSTPVQQLSILVSLVLAMIFLGETLSLLKVMGIALIVVGPMLMVRRSKQPGAASAKAGPDGFTPEYGPGLFWGGVCALGYGISPLLIALGLGPGGGMADAVAGVMISYAAATVVVVMAVLWMGGPAYMRGMDGGSGFWFVVSAVFVALSQLFRYMALTLAPVSVVVPIQRLSVVFRLIFNAMINRQHEVFDRWVVLTILLAVGGAVALAADGGVLLSFLGVPAKIAAVLAGPLW</sequence>
<evidence type="ECO:0000256" key="2">
    <source>
        <dbReference type="ARBA" id="ARBA00022692"/>
    </source>
</evidence>
<evidence type="ECO:0000256" key="4">
    <source>
        <dbReference type="ARBA" id="ARBA00023136"/>
    </source>
</evidence>
<accession>A0A2M9DDK9</accession>
<dbReference type="GO" id="GO:0016020">
    <property type="term" value="C:membrane"/>
    <property type="evidence" value="ECO:0007669"/>
    <property type="project" value="UniProtKB-SubCell"/>
</dbReference>
<keyword evidence="7" id="KW-1185">Reference proteome</keyword>
<organism evidence="6 7">
    <name type="scientific">Brevirhabdus pacifica</name>
    <dbReference type="NCBI Taxonomy" id="1267768"/>
    <lineage>
        <taxon>Bacteria</taxon>
        <taxon>Pseudomonadati</taxon>
        <taxon>Pseudomonadota</taxon>
        <taxon>Alphaproteobacteria</taxon>
        <taxon>Rhodobacterales</taxon>
        <taxon>Paracoccaceae</taxon>
        <taxon>Brevirhabdus</taxon>
    </lineage>
</organism>
<dbReference type="InterPro" id="IPR037185">
    <property type="entry name" value="EmrE-like"/>
</dbReference>
<gene>
    <name evidence="6" type="ORF">BV394_06965</name>
</gene>